<dbReference type="EMBL" id="SJDL01000021">
    <property type="protein sequence ID" value="TBW54435.1"/>
    <property type="molecule type" value="Genomic_DNA"/>
</dbReference>
<evidence type="ECO:0000313" key="2">
    <source>
        <dbReference type="EMBL" id="TBW54435.1"/>
    </source>
</evidence>
<accession>A0ABY1ZIH3</accession>
<name>A0ABY1ZIH3_9GAMM</name>
<keyword evidence="1" id="KW-0472">Membrane</keyword>
<keyword evidence="3" id="KW-1185">Reference proteome</keyword>
<reference evidence="2 3" key="1">
    <citation type="submission" date="2019-02" db="EMBL/GenBank/DDBJ databases">
        <title>Marinobacter halodurans sp. nov., a marine bacterium isolated from sea tidal flat.</title>
        <authorList>
            <person name="Yoo Y."/>
            <person name="Lee D.W."/>
            <person name="Kim B.S."/>
            <person name="Kim J.-J."/>
        </authorList>
    </citation>
    <scope>NUCLEOTIDE SEQUENCE [LARGE SCALE GENOMIC DNA]</scope>
    <source>
        <strain evidence="2 3">YJ-S3-2</strain>
    </source>
</reference>
<gene>
    <name evidence="2" type="ORF">EZI54_13530</name>
</gene>
<dbReference type="RefSeq" id="WP_131482421.1">
    <property type="nucleotide sequence ID" value="NZ_SJDL01000021.1"/>
</dbReference>
<protein>
    <submittedName>
        <fullName evidence="2">Uncharacterized protein</fullName>
    </submittedName>
</protein>
<sequence>MFWNFVATVFAGLGAAGLALGIRAATRQKAPRWLIPVFAGAGMLGYLAYNEYTWHTVMQSRLPKGAEVVSEETQRVIWRPWSLIVPQVARFTVLDTNSITRISSDPDVASFYLYQFERTYTDSVKEQVYLLNCTSQELVPVGDDGKANTKALRQLPDSDPLLARVCS</sequence>
<keyword evidence="1" id="KW-1133">Transmembrane helix</keyword>
<comment type="caution">
    <text evidence="2">The sequence shown here is derived from an EMBL/GenBank/DDBJ whole genome shotgun (WGS) entry which is preliminary data.</text>
</comment>
<feature type="transmembrane region" description="Helical" evidence="1">
    <location>
        <begin position="31"/>
        <end position="49"/>
    </location>
</feature>
<evidence type="ECO:0000256" key="1">
    <source>
        <dbReference type="SAM" id="Phobius"/>
    </source>
</evidence>
<dbReference type="Proteomes" id="UP000313645">
    <property type="component" value="Unassembled WGS sequence"/>
</dbReference>
<proteinExistence type="predicted"/>
<keyword evidence="1" id="KW-0812">Transmembrane</keyword>
<organism evidence="2 3">
    <name type="scientific">Marinobacter halodurans</name>
    <dbReference type="NCBI Taxonomy" id="2528979"/>
    <lineage>
        <taxon>Bacteria</taxon>
        <taxon>Pseudomonadati</taxon>
        <taxon>Pseudomonadota</taxon>
        <taxon>Gammaproteobacteria</taxon>
        <taxon>Pseudomonadales</taxon>
        <taxon>Marinobacteraceae</taxon>
        <taxon>Marinobacter</taxon>
    </lineage>
</organism>
<evidence type="ECO:0000313" key="3">
    <source>
        <dbReference type="Proteomes" id="UP000313645"/>
    </source>
</evidence>